<proteinExistence type="inferred from homology"/>
<dbReference type="Gene3D" id="3.40.50.300">
    <property type="entry name" value="P-loop containing nucleotide triphosphate hydrolases"/>
    <property type="match status" value="1"/>
</dbReference>
<comment type="similarity">
    <text evidence="1 12">Belongs to the thymidylate kinase family.</text>
</comment>
<dbReference type="CDD" id="cd01672">
    <property type="entry name" value="TMPK"/>
    <property type="match status" value="1"/>
</dbReference>
<dbReference type="GO" id="GO:0006233">
    <property type="term" value="P:dTDP biosynthetic process"/>
    <property type="evidence" value="ECO:0007669"/>
    <property type="project" value="InterPro"/>
</dbReference>
<dbReference type="InterPro" id="IPR039430">
    <property type="entry name" value="Thymidylate_kin-like_dom"/>
</dbReference>
<evidence type="ECO:0000256" key="7">
    <source>
        <dbReference type="ARBA" id="ARBA00022777"/>
    </source>
</evidence>
<dbReference type="GO" id="GO:0006227">
    <property type="term" value="P:dUDP biosynthetic process"/>
    <property type="evidence" value="ECO:0007669"/>
    <property type="project" value="TreeGrafter"/>
</dbReference>
<keyword evidence="15" id="KW-1185">Reference proteome</keyword>
<evidence type="ECO:0000256" key="10">
    <source>
        <dbReference type="ARBA" id="ARBA00048743"/>
    </source>
</evidence>
<dbReference type="NCBIfam" id="TIGR00041">
    <property type="entry name" value="DTMP_kinase"/>
    <property type="match status" value="1"/>
</dbReference>
<comment type="caution">
    <text evidence="14">The sequence shown here is derived from an EMBL/GenBank/DDBJ whole genome shotgun (WGS) entry which is preliminary data.</text>
</comment>
<dbReference type="HAMAP" id="MF_00165">
    <property type="entry name" value="Thymidylate_kinase"/>
    <property type="match status" value="1"/>
</dbReference>
<evidence type="ECO:0000259" key="13">
    <source>
        <dbReference type="Pfam" id="PF02223"/>
    </source>
</evidence>
<feature type="binding site" evidence="12">
    <location>
        <begin position="10"/>
        <end position="17"/>
    </location>
    <ligand>
        <name>ATP</name>
        <dbReference type="ChEBI" id="CHEBI:30616"/>
    </ligand>
</feature>
<dbReference type="InterPro" id="IPR018094">
    <property type="entry name" value="Thymidylate_kinase"/>
</dbReference>
<dbReference type="EMBL" id="QGLT01000002">
    <property type="protein sequence ID" value="PXZ00825.1"/>
    <property type="molecule type" value="Genomic_DNA"/>
</dbReference>
<keyword evidence="6 12" id="KW-0547">Nucleotide-binding</keyword>
<evidence type="ECO:0000256" key="4">
    <source>
        <dbReference type="ARBA" id="ARBA00022679"/>
    </source>
</evidence>
<dbReference type="Pfam" id="PF02223">
    <property type="entry name" value="Thymidylate_kin"/>
    <property type="match status" value="1"/>
</dbReference>
<dbReference type="GO" id="GO:0004798">
    <property type="term" value="F:dTMP kinase activity"/>
    <property type="evidence" value="ECO:0007669"/>
    <property type="project" value="UniProtKB-UniRule"/>
</dbReference>
<comment type="function">
    <text evidence="11 12">Phosphorylation of dTMP to form dTDP in both de novo and salvage pathways of dTTP synthesis.</text>
</comment>
<keyword evidence="7 12" id="KW-0418">Kinase</keyword>
<evidence type="ECO:0000256" key="6">
    <source>
        <dbReference type="ARBA" id="ARBA00022741"/>
    </source>
</evidence>
<dbReference type="Proteomes" id="UP000247565">
    <property type="component" value="Unassembled WGS sequence"/>
</dbReference>
<dbReference type="GO" id="GO:0005524">
    <property type="term" value="F:ATP binding"/>
    <property type="evidence" value="ECO:0007669"/>
    <property type="project" value="UniProtKB-UniRule"/>
</dbReference>
<dbReference type="GO" id="GO:0006235">
    <property type="term" value="P:dTTP biosynthetic process"/>
    <property type="evidence" value="ECO:0007669"/>
    <property type="project" value="UniProtKB-UniRule"/>
</dbReference>
<dbReference type="GO" id="GO:0005829">
    <property type="term" value="C:cytosol"/>
    <property type="evidence" value="ECO:0007669"/>
    <property type="project" value="TreeGrafter"/>
</dbReference>
<dbReference type="PROSITE" id="PS01331">
    <property type="entry name" value="THYMIDYLATE_KINASE"/>
    <property type="match status" value="1"/>
</dbReference>
<accession>A0A318N2P7</accession>
<dbReference type="GeneID" id="83702820"/>
<dbReference type="AlphaFoldDB" id="A0A318N2P7"/>
<dbReference type="FunFam" id="3.40.50.300:FF:000225">
    <property type="entry name" value="Thymidylate kinase"/>
    <property type="match status" value="1"/>
</dbReference>
<dbReference type="PANTHER" id="PTHR10344:SF4">
    <property type="entry name" value="UMP-CMP KINASE 2, MITOCHONDRIAL"/>
    <property type="match status" value="1"/>
</dbReference>
<dbReference type="OrthoDB" id="9774907at2"/>
<dbReference type="PANTHER" id="PTHR10344">
    <property type="entry name" value="THYMIDYLATE KINASE"/>
    <property type="match status" value="1"/>
</dbReference>
<reference evidence="14 15" key="1">
    <citation type="submission" date="2018-05" db="EMBL/GenBank/DDBJ databases">
        <title>Reference genomes for bee gut microbiota database.</title>
        <authorList>
            <person name="Ellegaard K.M."/>
        </authorList>
    </citation>
    <scope>NUCLEOTIDE SEQUENCE [LARGE SCALE GENOMIC DNA]</scope>
    <source>
        <strain evidence="14 15">ESL0284</strain>
    </source>
</reference>
<evidence type="ECO:0000256" key="1">
    <source>
        <dbReference type="ARBA" id="ARBA00009776"/>
    </source>
</evidence>
<organism evidence="14 15">
    <name type="scientific">Commensalibacter melissae</name>
    <dbReference type="NCBI Taxonomy" id="2070537"/>
    <lineage>
        <taxon>Bacteria</taxon>
        <taxon>Pseudomonadati</taxon>
        <taxon>Pseudomonadota</taxon>
        <taxon>Alphaproteobacteria</taxon>
        <taxon>Acetobacterales</taxon>
        <taxon>Acetobacteraceae</taxon>
    </lineage>
</organism>
<evidence type="ECO:0000256" key="3">
    <source>
        <dbReference type="ARBA" id="ARBA00017144"/>
    </source>
</evidence>
<evidence type="ECO:0000256" key="5">
    <source>
        <dbReference type="ARBA" id="ARBA00022727"/>
    </source>
</evidence>
<evidence type="ECO:0000256" key="12">
    <source>
        <dbReference type="HAMAP-Rule" id="MF_00165"/>
    </source>
</evidence>
<dbReference type="InterPro" id="IPR018095">
    <property type="entry name" value="Thymidylate_kin_CS"/>
</dbReference>
<evidence type="ECO:0000313" key="14">
    <source>
        <dbReference type="EMBL" id="PXZ00825.1"/>
    </source>
</evidence>
<evidence type="ECO:0000256" key="8">
    <source>
        <dbReference type="ARBA" id="ARBA00022840"/>
    </source>
</evidence>
<evidence type="ECO:0000313" key="15">
    <source>
        <dbReference type="Proteomes" id="UP000247565"/>
    </source>
</evidence>
<evidence type="ECO:0000256" key="2">
    <source>
        <dbReference type="ARBA" id="ARBA00012980"/>
    </source>
</evidence>
<dbReference type="SUPFAM" id="SSF52540">
    <property type="entry name" value="P-loop containing nucleoside triphosphate hydrolases"/>
    <property type="match status" value="1"/>
</dbReference>
<feature type="domain" description="Thymidylate kinase-like" evidence="13">
    <location>
        <begin position="8"/>
        <end position="198"/>
    </location>
</feature>
<evidence type="ECO:0000256" key="9">
    <source>
        <dbReference type="ARBA" id="ARBA00029962"/>
    </source>
</evidence>
<dbReference type="EC" id="2.7.4.9" evidence="2 12"/>
<evidence type="ECO:0000256" key="11">
    <source>
        <dbReference type="ARBA" id="ARBA00057735"/>
    </source>
</evidence>
<dbReference type="InterPro" id="IPR027417">
    <property type="entry name" value="P-loop_NTPase"/>
</dbReference>
<comment type="catalytic activity">
    <reaction evidence="10 12">
        <text>dTMP + ATP = dTDP + ADP</text>
        <dbReference type="Rhea" id="RHEA:13517"/>
        <dbReference type="ChEBI" id="CHEBI:30616"/>
        <dbReference type="ChEBI" id="CHEBI:58369"/>
        <dbReference type="ChEBI" id="CHEBI:63528"/>
        <dbReference type="ChEBI" id="CHEBI:456216"/>
        <dbReference type="EC" id="2.7.4.9"/>
    </reaction>
</comment>
<keyword evidence="8 12" id="KW-0067">ATP-binding</keyword>
<name>A0A318N2P7_9PROT</name>
<sequence length="221" mass="25166">MSGYFITFEGGEGAGKSTQAQLLKEKLQKDNIDVLLTREPGGTTGAEAIRKLLLFGNCDFSLKAEILAHFTARCDHVDQVIKPALQQGKIVLCDRFIDSTLAYQGYGLGKENPDILEFIQKLSNLIDLIPNLTLIFDAPYETLIERCLKRQTKIDAYEQLGYDFHYRVLNGFQLIAKNNKNRCKVIKAHKLLHEVTREVYNLVTHKLSESRYIKNNDSKTR</sequence>
<keyword evidence="5 12" id="KW-0545">Nucleotide biosynthesis</keyword>
<keyword evidence="4 12" id="KW-0808">Transferase</keyword>
<gene>
    <name evidence="12 14" type="primary">tmk</name>
    <name evidence="14" type="ORF">DK869_05410</name>
</gene>
<dbReference type="RefSeq" id="WP_110438965.1">
    <property type="nucleotide sequence ID" value="NZ_CP033087.1"/>
</dbReference>
<protein>
    <recommendedName>
        <fullName evidence="3 12">Thymidylate kinase</fullName>
        <ecNumber evidence="2 12">2.7.4.9</ecNumber>
    </recommendedName>
    <alternativeName>
        <fullName evidence="9 12">dTMP kinase</fullName>
    </alternativeName>
</protein>